<keyword evidence="3" id="KW-0472">Membrane</keyword>
<dbReference type="EMBL" id="ML180824">
    <property type="protein sequence ID" value="THU76584.1"/>
    <property type="molecule type" value="Genomic_DNA"/>
</dbReference>
<sequence>MSSTTQKPLVFVTGASGLLGYAIVYQLLEAGFPVRGSARGKKVELLKKALSSYPNFEAVEIADIAAGDYSDIFKGVDAIIHTAAPLPGATDKETAFRSAIDGSLHVLKQADKAGITKIVTTSSVVTYPLPGGPFTPETFLPLTKEQAFASDHPGLIYFAEKKYADLAVLDFAKGHPHITITMIAPPFIYGPLAPGFEYLASEPGTTSLSTNSHIYALITSNDDKGIPVTLPGYVDLRDVARAHILAINPNLETPQSTGKAVPNANRLAVLSPYSNNTHDTLQILSSSRPELKTRLIDEKEAPNQLDGKPVEGIEYWRLEEVIGFKKDEFRTWKETVLDTVDSLVRLEQSWKNKGFKL</sequence>
<dbReference type="InterPro" id="IPR036291">
    <property type="entry name" value="NAD(P)-bd_dom_sf"/>
</dbReference>
<accession>A0A4S8KLW8</accession>
<keyword evidence="3" id="KW-0812">Transmembrane</keyword>
<dbReference type="InterPro" id="IPR050425">
    <property type="entry name" value="NAD(P)_dehydrat-like"/>
</dbReference>
<keyword evidence="6" id="KW-1185">Reference proteome</keyword>
<name>A0A4S8KLW8_DENBC</name>
<proteinExistence type="inferred from homology"/>
<feature type="domain" description="NAD-dependent epimerase/dehydratase" evidence="4">
    <location>
        <begin position="10"/>
        <end position="248"/>
    </location>
</feature>
<evidence type="ECO:0000256" key="1">
    <source>
        <dbReference type="ARBA" id="ARBA00023002"/>
    </source>
</evidence>
<comment type="similarity">
    <text evidence="2">Belongs to the NAD(P)-dependent epimerase/dehydratase family. Dihydroflavonol-4-reductase subfamily.</text>
</comment>
<keyword evidence="1" id="KW-0560">Oxidoreductase</keyword>
<gene>
    <name evidence="5" type="ORF">K435DRAFT_846545</name>
</gene>
<dbReference type="Pfam" id="PF01370">
    <property type="entry name" value="Epimerase"/>
    <property type="match status" value="1"/>
</dbReference>
<dbReference type="AlphaFoldDB" id="A0A4S8KLW8"/>
<dbReference type="Gene3D" id="3.40.50.720">
    <property type="entry name" value="NAD(P)-binding Rossmann-like Domain"/>
    <property type="match status" value="1"/>
</dbReference>
<reference evidence="5 6" key="1">
    <citation type="journal article" date="2019" name="Nat. Ecol. Evol.">
        <title>Megaphylogeny resolves global patterns of mushroom evolution.</title>
        <authorList>
            <person name="Varga T."/>
            <person name="Krizsan K."/>
            <person name="Foldi C."/>
            <person name="Dima B."/>
            <person name="Sanchez-Garcia M."/>
            <person name="Sanchez-Ramirez S."/>
            <person name="Szollosi G.J."/>
            <person name="Szarkandi J.G."/>
            <person name="Papp V."/>
            <person name="Albert L."/>
            <person name="Andreopoulos W."/>
            <person name="Angelini C."/>
            <person name="Antonin V."/>
            <person name="Barry K.W."/>
            <person name="Bougher N.L."/>
            <person name="Buchanan P."/>
            <person name="Buyck B."/>
            <person name="Bense V."/>
            <person name="Catcheside P."/>
            <person name="Chovatia M."/>
            <person name="Cooper J."/>
            <person name="Damon W."/>
            <person name="Desjardin D."/>
            <person name="Finy P."/>
            <person name="Geml J."/>
            <person name="Haridas S."/>
            <person name="Hughes K."/>
            <person name="Justo A."/>
            <person name="Karasinski D."/>
            <person name="Kautmanova I."/>
            <person name="Kiss B."/>
            <person name="Kocsube S."/>
            <person name="Kotiranta H."/>
            <person name="LaButti K.M."/>
            <person name="Lechner B.E."/>
            <person name="Liimatainen K."/>
            <person name="Lipzen A."/>
            <person name="Lukacs Z."/>
            <person name="Mihaltcheva S."/>
            <person name="Morgado L.N."/>
            <person name="Niskanen T."/>
            <person name="Noordeloos M.E."/>
            <person name="Ohm R.A."/>
            <person name="Ortiz-Santana B."/>
            <person name="Ovrebo C."/>
            <person name="Racz N."/>
            <person name="Riley R."/>
            <person name="Savchenko A."/>
            <person name="Shiryaev A."/>
            <person name="Soop K."/>
            <person name="Spirin V."/>
            <person name="Szebenyi C."/>
            <person name="Tomsovsky M."/>
            <person name="Tulloss R.E."/>
            <person name="Uehling J."/>
            <person name="Grigoriev I.V."/>
            <person name="Vagvolgyi C."/>
            <person name="Papp T."/>
            <person name="Martin F.M."/>
            <person name="Miettinen O."/>
            <person name="Hibbett D.S."/>
            <person name="Nagy L.G."/>
        </authorList>
    </citation>
    <scope>NUCLEOTIDE SEQUENCE [LARGE SCALE GENOMIC DNA]</scope>
    <source>
        <strain evidence="5 6">CBS 962.96</strain>
    </source>
</reference>
<dbReference type="PANTHER" id="PTHR10366">
    <property type="entry name" value="NAD DEPENDENT EPIMERASE/DEHYDRATASE"/>
    <property type="match status" value="1"/>
</dbReference>
<evidence type="ECO:0000259" key="4">
    <source>
        <dbReference type="Pfam" id="PF01370"/>
    </source>
</evidence>
<evidence type="ECO:0000313" key="5">
    <source>
        <dbReference type="EMBL" id="THU76584.1"/>
    </source>
</evidence>
<evidence type="ECO:0000256" key="2">
    <source>
        <dbReference type="ARBA" id="ARBA00023445"/>
    </source>
</evidence>
<dbReference type="InterPro" id="IPR001509">
    <property type="entry name" value="Epimerase_deHydtase"/>
</dbReference>
<dbReference type="SUPFAM" id="SSF51735">
    <property type="entry name" value="NAD(P)-binding Rossmann-fold domains"/>
    <property type="match status" value="1"/>
</dbReference>
<keyword evidence="3" id="KW-1133">Transmembrane helix</keyword>
<feature type="transmembrane region" description="Helical" evidence="3">
    <location>
        <begin position="9"/>
        <end position="28"/>
    </location>
</feature>
<dbReference type="GO" id="GO:0016616">
    <property type="term" value="F:oxidoreductase activity, acting on the CH-OH group of donors, NAD or NADP as acceptor"/>
    <property type="evidence" value="ECO:0007669"/>
    <property type="project" value="TreeGrafter"/>
</dbReference>
<evidence type="ECO:0000313" key="6">
    <source>
        <dbReference type="Proteomes" id="UP000297245"/>
    </source>
</evidence>
<dbReference type="PANTHER" id="PTHR10366:SF564">
    <property type="entry name" value="STEROL-4-ALPHA-CARBOXYLATE 3-DEHYDROGENASE, DECARBOXYLATING"/>
    <property type="match status" value="1"/>
</dbReference>
<dbReference type="Proteomes" id="UP000297245">
    <property type="component" value="Unassembled WGS sequence"/>
</dbReference>
<evidence type="ECO:0000256" key="3">
    <source>
        <dbReference type="SAM" id="Phobius"/>
    </source>
</evidence>
<organism evidence="5 6">
    <name type="scientific">Dendrothele bispora (strain CBS 962.96)</name>
    <dbReference type="NCBI Taxonomy" id="1314807"/>
    <lineage>
        <taxon>Eukaryota</taxon>
        <taxon>Fungi</taxon>
        <taxon>Dikarya</taxon>
        <taxon>Basidiomycota</taxon>
        <taxon>Agaricomycotina</taxon>
        <taxon>Agaricomycetes</taxon>
        <taxon>Agaricomycetidae</taxon>
        <taxon>Agaricales</taxon>
        <taxon>Agaricales incertae sedis</taxon>
        <taxon>Dendrothele</taxon>
    </lineage>
</organism>
<dbReference type="OrthoDB" id="2735536at2759"/>
<protein>
    <submittedName>
        <fullName evidence="5">NAD(P)-binding protein</fullName>
    </submittedName>
</protein>